<reference evidence="1 2" key="1">
    <citation type="submission" date="2023-11" db="EMBL/GenBank/DDBJ databases">
        <authorList>
            <person name="Cook R."/>
            <person name="Crisci M."/>
            <person name="Pye H."/>
            <person name="Adriaenssens E."/>
            <person name="Santini J."/>
        </authorList>
    </citation>
    <scope>NUCLEOTIDE SEQUENCE [LARGE SCALE GENOMIC DNA]</scope>
    <source>
        <strain evidence="1">Lak_Megaphage_Sonny</strain>
    </source>
</reference>
<name>A0ABZ0Z6C1_9CAUD</name>
<proteinExistence type="predicted"/>
<protein>
    <submittedName>
        <fullName evidence="1">Uncharacterized protein</fullName>
    </submittedName>
</protein>
<keyword evidence="2" id="KW-1185">Reference proteome</keyword>
<dbReference type="EMBL" id="OR769223">
    <property type="protein sequence ID" value="WQJ53670.1"/>
    <property type="molecule type" value="Genomic_DNA"/>
</dbReference>
<evidence type="ECO:0000313" key="2">
    <source>
        <dbReference type="Proteomes" id="UP001358193"/>
    </source>
</evidence>
<evidence type="ECO:0000313" key="1">
    <source>
        <dbReference type="EMBL" id="WQJ53670.1"/>
    </source>
</evidence>
<sequence length="135" mass="15642">MSSCIAHKHLYPIMADMPKECYKIIIVKENGKFFTTHHPTEIGNEYIAGIRPWVASEKGIMKSCIYKGISRWIEGGFIHTYSNINTAIARRDTLAKFGINTKIFKCEIPTNTEYYDCEMNEYMSKQIMFISEIQL</sequence>
<dbReference type="Proteomes" id="UP001358193">
    <property type="component" value="Segment"/>
</dbReference>
<organism evidence="1 2">
    <name type="scientific">phage Lak_Megaphage_Sonny</name>
    <dbReference type="NCBI Taxonomy" id="3109229"/>
    <lineage>
        <taxon>Viruses</taxon>
        <taxon>Duplodnaviria</taxon>
        <taxon>Heunggongvirae</taxon>
        <taxon>Uroviricota</taxon>
        <taxon>Caudoviricetes</taxon>
        <taxon>Caudoviricetes code 15 clade</taxon>
    </lineage>
</organism>
<accession>A0ABZ0Z6C1</accession>